<accession>A0A928X1T7</accession>
<dbReference type="Proteomes" id="UP000615026">
    <property type="component" value="Unassembled WGS sequence"/>
</dbReference>
<name>A0A928X1T7_LEPEC</name>
<comment type="caution">
    <text evidence="1">The sequence shown here is derived from an EMBL/GenBank/DDBJ whole genome shotgun (WGS) entry which is preliminary data.</text>
</comment>
<sequence length="78" mass="9094">MLKTLIHQAKGWGFLCTVDVAGNWQITPKEPLPHWRLRLIKDRWILIVGDSPQISFRAEEALAFINYRFSRRKADVSS</sequence>
<evidence type="ECO:0000313" key="1">
    <source>
        <dbReference type="EMBL" id="MBE9066335.1"/>
    </source>
</evidence>
<evidence type="ECO:0000313" key="2">
    <source>
        <dbReference type="Proteomes" id="UP000615026"/>
    </source>
</evidence>
<keyword evidence="2" id="KW-1185">Reference proteome</keyword>
<gene>
    <name evidence="1" type="ORF">IQ260_06685</name>
</gene>
<dbReference type="EMBL" id="JADEXP010000037">
    <property type="protein sequence ID" value="MBE9066335.1"/>
    <property type="molecule type" value="Genomic_DNA"/>
</dbReference>
<dbReference type="RefSeq" id="WP_193992018.1">
    <property type="nucleotide sequence ID" value="NZ_JADEXP010000037.1"/>
</dbReference>
<protein>
    <submittedName>
        <fullName evidence="1">Uncharacterized protein</fullName>
    </submittedName>
</protein>
<proteinExistence type="predicted"/>
<dbReference type="AlphaFoldDB" id="A0A928X1T7"/>
<organism evidence="1 2">
    <name type="scientific">Leptolyngbya cf. ectocarpi LEGE 11479</name>
    <dbReference type="NCBI Taxonomy" id="1828722"/>
    <lineage>
        <taxon>Bacteria</taxon>
        <taxon>Bacillati</taxon>
        <taxon>Cyanobacteriota</taxon>
        <taxon>Cyanophyceae</taxon>
        <taxon>Leptolyngbyales</taxon>
        <taxon>Leptolyngbyaceae</taxon>
        <taxon>Leptolyngbya group</taxon>
        <taxon>Leptolyngbya</taxon>
    </lineage>
</organism>
<reference evidence="1" key="1">
    <citation type="submission" date="2020-10" db="EMBL/GenBank/DDBJ databases">
        <authorList>
            <person name="Castelo-Branco R."/>
            <person name="Eusebio N."/>
            <person name="Adriana R."/>
            <person name="Vieira A."/>
            <person name="Brugerolle De Fraissinette N."/>
            <person name="Rezende De Castro R."/>
            <person name="Schneider M.P."/>
            <person name="Vasconcelos V."/>
            <person name="Leao P.N."/>
        </authorList>
    </citation>
    <scope>NUCLEOTIDE SEQUENCE</scope>
    <source>
        <strain evidence="1">LEGE 11479</strain>
    </source>
</reference>